<dbReference type="Proteomes" id="UP000000763">
    <property type="component" value="Chromosome 8"/>
</dbReference>
<evidence type="ECO:0000313" key="2">
    <source>
        <dbReference type="EMBL" id="BAD08923.1"/>
    </source>
</evidence>
<accession>Q6ZFI0</accession>
<sequence>MTRGIRQAVAVPAWIRRPGALPYRIPLSSPHLPFLPRSGRGEGRQRRCGRREARRPPPGAASSAAAGRPDPSLAAVGRPDPSPATAGKTAAGLGQSGDDDSGDGDDGGSLSARVRYCKEVIASISLLGVIYYYRTSYYFPKKIHVKICVQRQRDDGGGDCDTMFRVYVWRTDGVFWFAAVSAMAIEVIDQFRLQSLRMIDWITGSTPPLLPESVAADCETEAHIALQVYSCLALSQLRSSSINDQL</sequence>
<dbReference type="EMBL" id="AP004190">
    <property type="protein sequence ID" value="BAD09275.1"/>
    <property type="molecule type" value="Genomic_DNA"/>
</dbReference>
<protein>
    <submittedName>
        <fullName evidence="3">Uncharacterized protein</fullName>
    </submittedName>
</protein>
<gene>
    <name evidence="2" type="ORF">OJ1345_D02.49</name>
    <name evidence="3" type="ORF">OJ1506_F01.21</name>
</gene>
<dbReference type="EMBL" id="AP003892">
    <property type="protein sequence ID" value="BAD08923.1"/>
    <property type="molecule type" value="Genomic_DNA"/>
</dbReference>
<feature type="region of interest" description="Disordered" evidence="1">
    <location>
        <begin position="26"/>
        <end position="108"/>
    </location>
</feature>
<feature type="compositionally biased region" description="Acidic residues" evidence="1">
    <location>
        <begin position="97"/>
        <end position="106"/>
    </location>
</feature>
<feature type="compositionally biased region" description="Basic and acidic residues" evidence="1">
    <location>
        <begin position="39"/>
        <end position="55"/>
    </location>
</feature>
<reference evidence="2" key="1">
    <citation type="submission" date="2001-07" db="EMBL/GenBank/DDBJ databases">
        <title>Oryza sativa nipponbare(GA3) genomic DNA, chromosome 8, BAC clone:OJ1345_D02.</title>
        <authorList>
            <person name="Sasaki T."/>
            <person name="Matsumoto T."/>
            <person name="Yamamoto K."/>
        </authorList>
    </citation>
    <scope>NUCLEOTIDE SEQUENCE</scope>
</reference>
<proteinExistence type="predicted"/>
<feature type="compositionally biased region" description="Low complexity" evidence="1">
    <location>
        <begin position="60"/>
        <end position="72"/>
    </location>
</feature>
<evidence type="ECO:0000256" key="1">
    <source>
        <dbReference type="SAM" id="MobiDB-lite"/>
    </source>
</evidence>
<evidence type="ECO:0000313" key="4">
    <source>
        <dbReference type="Proteomes" id="UP000000763"/>
    </source>
</evidence>
<evidence type="ECO:0000313" key="3">
    <source>
        <dbReference type="EMBL" id="BAD09275.1"/>
    </source>
</evidence>
<reference evidence="4" key="3">
    <citation type="journal article" date="2005" name="Nature">
        <title>The map-based sequence of the rice genome.</title>
        <authorList>
            <consortium name="International rice genome sequencing project (IRGSP)"/>
            <person name="Matsumoto T."/>
            <person name="Wu J."/>
            <person name="Kanamori H."/>
            <person name="Katayose Y."/>
            <person name="Fujisawa M."/>
            <person name="Namiki N."/>
            <person name="Mizuno H."/>
            <person name="Yamamoto K."/>
            <person name="Antonio B.A."/>
            <person name="Baba T."/>
            <person name="Sakata K."/>
            <person name="Nagamura Y."/>
            <person name="Aoki H."/>
            <person name="Arikawa K."/>
            <person name="Arita K."/>
            <person name="Bito T."/>
            <person name="Chiden Y."/>
            <person name="Fujitsuka N."/>
            <person name="Fukunaka R."/>
            <person name="Hamada M."/>
            <person name="Harada C."/>
            <person name="Hayashi A."/>
            <person name="Hijishita S."/>
            <person name="Honda M."/>
            <person name="Hosokawa S."/>
            <person name="Ichikawa Y."/>
            <person name="Idonuma A."/>
            <person name="Iijima M."/>
            <person name="Ikeda M."/>
            <person name="Ikeno M."/>
            <person name="Ito K."/>
            <person name="Ito S."/>
            <person name="Ito T."/>
            <person name="Ito Y."/>
            <person name="Ito Y."/>
            <person name="Iwabuchi A."/>
            <person name="Kamiya K."/>
            <person name="Karasawa W."/>
            <person name="Kurita K."/>
            <person name="Katagiri S."/>
            <person name="Kikuta A."/>
            <person name="Kobayashi H."/>
            <person name="Kobayashi N."/>
            <person name="Machita K."/>
            <person name="Maehara T."/>
            <person name="Masukawa M."/>
            <person name="Mizubayashi T."/>
            <person name="Mukai Y."/>
            <person name="Nagasaki H."/>
            <person name="Nagata Y."/>
            <person name="Naito S."/>
            <person name="Nakashima M."/>
            <person name="Nakama Y."/>
            <person name="Nakamichi Y."/>
            <person name="Nakamura M."/>
            <person name="Meguro A."/>
            <person name="Negishi M."/>
            <person name="Ohta I."/>
            <person name="Ohta T."/>
            <person name="Okamoto M."/>
            <person name="Ono N."/>
            <person name="Saji S."/>
            <person name="Sakaguchi M."/>
            <person name="Sakai K."/>
            <person name="Shibata M."/>
            <person name="Shimokawa T."/>
            <person name="Song J."/>
            <person name="Takazaki Y."/>
            <person name="Terasawa K."/>
            <person name="Tsugane M."/>
            <person name="Tsuji K."/>
            <person name="Ueda S."/>
            <person name="Waki K."/>
            <person name="Yamagata H."/>
            <person name="Yamamoto M."/>
            <person name="Yamamoto S."/>
            <person name="Yamane H."/>
            <person name="Yoshiki S."/>
            <person name="Yoshihara R."/>
            <person name="Yukawa K."/>
            <person name="Zhong H."/>
            <person name="Yano M."/>
            <person name="Yuan Q."/>
            <person name="Ouyang S."/>
            <person name="Liu J."/>
            <person name="Jones K.M."/>
            <person name="Gansberger K."/>
            <person name="Moffat K."/>
            <person name="Hill J."/>
            <person name="Bera J."/>
            <person name="Fadrosh D."/>
            <person name="Jin S."/>
            <person name="Johri S."/>
            <person name="Kim M."/>
            <person name="Overton L."/>
            <person name="Reardon M."/>
            <person name="Tsitrin T."/>
            <person name="Vuong H."/>
            <person name="Weaver B."/>
            <person name="Ciecko A."/>
            <person name="Tallon L."/>
            <person name="Jackson J."/>
            <person name="Pai G."/>
            <person name="Aken S.V."/>
            <person name="Utterback T."/>
            <person name="Reidmuller S."/>
            <person name="Feldblyum T."/>
            <person name="Hsiao J."/>
            <person name="Zismann V."/>
            <person name="Iobst S."/>
            <person name="de Vazeille A.R."/>
            <person name="Buell C.R."/>
            <person name="Ying K."/>
            <person name="Li Y."/>
            <person name="Lu T."/>
            <person name="Huang Y."/>
            <person name="Zhao Q."/>
            <person name="Feng Q."/>
            <person name="Zhang L."/>
            <person name="Zhu J."/>
            <person name="Weng Q."/>
            <person name="Mu J."/>
            <person name="Lu Y."/>
            <person name="Fan D."/>
            <person name="Liu Y."/>
            <person name="Guan J."/>
            <person name="Zhang Y."/>
            <person name="Yu S."/>
            <person name="Liu X."/>
            <person name="Zhang Y."/>
            <person name="Hong G."/>
            <person name="Han B."/>
            <person name="Choisne N."/>
            <person name="Demange N."/>
            <person name="Orjeda G."/>
            <person name="Samain S."/>
            <person name="Cattolico L."/>
            <person name="Pelletier E."/>
            <person name="Couloux A."/>
            <person name="Segurens B."/>
            <person name="Wincker P."/>
            <person name="D'Hont A."/>
            <person name="Scarpelli C."/>
            <person name="Weissenbach J."/>
            <person name="Salanoubat M."/>
            <person name="Quetier F."/>
            <person name="Yu Y."/>
            <person name="Kim H.R."/>
            <person name="Rambo T."/>
            <person name="Currie J."/>
            <person name="Collura K."/>
            <person name="Luo M."/>
            <person name="Yang T."/>
            <person name="Ammiraju J.S.S."/>
            <person name="Engler F."/>
            <person name="Soderlund C."/>
            <person name="Wing R.A."/>
            <person name="Palmer L.E."/>
            <person name="de la Bastide M."/>
            <person name="Spiegel L."/>
            <person name="Nascimento L."/>
            <person name="Zutavern T."/>
            <person name="O'Shaughnessy A."/>
            <person name="Dike S."/>
            <person name="Dedhia N."/>
            <person name="Preston R."/>
            <person name="Balija V."/>
            <person name="McCombie W.R."/>
            <person name="Chow T."/>
            <person name="Chen H."/>
            <person name="Chung M."/>
            <person name="Chen C."/>
            <person name="Shaw J."/>
            <person name="Wu H."/>
            <person name="Hsiao K."/>
            <person name="Chao Y."/>
            <person name="Chu M."/>
            <person name="Cheng C."/>
            <person name="Hour A."/>
            <person name="Lee P."/>
            <person name="Lin S."/>
            <person name="Lin Y."/>
            <person name="Liou J."/>
            <person name="Liu S."/>
            <person name="Hsing Y."/>
            <person name="Raghuvanshi S."/>
            <person name="Mohanty A."/>
            <person name="Bharti A.K."/>
            <person name="Gaur A."/>
            <person name="Gupta V."/>
            <person name="Kumar D."/>
            <person name="Ravi V."/>
            <person name="Vij S."/>
            <person name="Kapur A."/>
            <person name="Khurana P."/>
            <person name="Khurana P."/>
            <person name="Khurana J.P."/>
            <person name="Tyagi A.K."/>
            <person name="Gaikwad K."/>
            <person name="Singh A."/>
            <person name="Dalal V."/>
            <person name="Srivastava S."/>
            <person name="Dixit A."/>
            <person name="Pal A.K."/>
            <person name="Ghazi I.A."/>
            <person name="Yadav M."/>
            <person name="Pandit A."/>
            <person name="Bhargava A."/>
            <person name="Sureshbabu K."/>
            <person name="Batra K."/>
            <person name="Sharma T.R."/>
            <person name="Mohapatra T."/>
            <person name="Singh N.K."/>
            <person name="Messing J."/>
            <person name="Nelson A.B."/>
            <person name="Fuks G."/>
            <person name="Kavchok S."/>
            <person name="Keizer G."/>
            <person name="Linton E."/>
            <person name="Llaca V."/>
            <person name="Song R."/>
            <person name="Tanyolac B."/>
            <person name="Young S."/>
            <person name="Ho-Il K."/>
            <person name="Hahn J.H."/>
            <person name="Sangsakoo G."/>
            <person name="Vanavichit A."/>
            <person name="de Mattos Luiz.A.T."/>
            <person name="Zimmer P.D."/>
            <person name="Malone G."/>
            <person name="Dellagostin O."/>
            <person name="de Oliveira A.C."/>
            <person name="Bevan M."/>
            <person name="Bancroft I."/>
            <person name="Minx P."/>
            <person name="Cordum H."/>
            <person name="Wilson R."/>
            <person name="Cheng Z."/>
            <person name="Jin W."/>
            <person name="Jiang J."/>
            <person name="Leong S.A."/>
            <person name="Iwama H."/>
            <person name="Gojobori T."/>
            <person name="Itoh T."/>
            <person name="Niimura Y."/>
            <person name="Fujii Y."/>
            <person name="Habara T."/>
            <person name="Sakai H."/>
            <person name="Sato Y."/>
            <person name="Wilson G."/>
            <person name="Kumar K."/>
            <person name="McCouch S."/>
            <person name="Juretic N."/>
            <person name="Hoen D."/>
            <person name="Wright S."/>
            <person name="Bruskiewich R."/>
            <person name="Bureau T."/>
            <person name="Miyao A."/>
            <person name="Hirochika H."/>
            <person name="Nishikawa T."/>
            <person name="Kadowaki K."/>
            <person name="Sugiura M."/>
            <person name="Burr B."/>
            <person name="Sasaki T."/>
        </authorList>
    </citation>
    <scope>NUCLEOTIDE SEQUENCE [LARGE SCALE GENOMIC DNA]</scope>
    <source>
        <strain evidence="4">cv. Nipponbare</strain>
    </source>
</reference>
<dbReference type="AlphaFoldDB" id="Q6ZFI0"/>
<reference evidence="4" key="4">
    <citation type="journal article" date="2008" name="Nucleic Acids Res.">
        <title>The rice annotation project database (RAP-DB): 2008 update.</title>
        <authorList>
            <consortium name="The rice annotation project (RAP)"/>
        </authorList>
    </citation>
    <scope>GENOME REANNOTATION</scope>
    <source>
        <strain evidence="4">cv. Nipponbare</strain>
    </source>
</reference>
<organism evidence="3 4">
    <name type="scientific">Oryza sativa subsp. japonica</name>
    <name type="common">Rice</name>
    <dbReference type="NCBI Taxonomy" id="39947"/>
    <lineage>
        <taxon>Eukaryota</taxon>
        <taxon>Viridiplantae</taxon>
        <taxon>Streptophyta</taxon>
        <taxon>Embryophyta</taxon>
        <taxon>Tracheophyta</taxon>
        <taxon>Spermatophyta</taxon>
        <taxon>Magnoliopsida</taxon>
        <taxon>Liliopsida</taxon>
        <taxon>Poales</taxon>
        <taxon>Poaceae</taxon>
        <taxon>BOP clade</taxon>
        <taxon>Oryzoideae</taxon>
        <taxon>Oryzeae</taxon>
        <taxon>Oryzinae</taxon>
        <taxon>Oryza</taxon>
        <taxon>Oryza sativa</taxon>
    </lineage>
</organism>
<name>Q6ZFI0_ORYSJ</name>
<reference evidence="3" key="2">
    <citation type="submission" date="2001-09" db="EMBL/GenBank/DDBJ databases">
        <title>Oryza sativa nipponbare(GA3) genomic DNA, chromosome 8, BAC clone:OJ1506_F01.</title>
        <authorList>
            <person name="Sasaki T."/>
            <person name="Matsumoto T."/>
            <person name="Yamamoto K."/>
        </authorList>
    </citation>
    <scope>NUCLEOTIDE SEQUENCE</scope>
</reference>